<comment type="caution">
    <text evidence="2">The sequence shown here is derived from an EMBL/GenBank/DDBJ whole genome shotgun (WGS) entry which is preliminary data.</text>
</comment>
<dbReference type="Proteomes" id="UP000269221">
    <property type="component" value="Unassembled WGS sequence"/>
</dbReference>
<evidence type="ECO:0000313" key="2">
    <source>
        <dbReference type="EMBL" id="RMC02920.1"/>
    </source>
</evidence>
<proteinExistence type="predicted"/>
<protein>
    <submittedName>
        <fullName evidence="2">Uncharacterized protein</fullName>
    </submittedName>
</protein>
<organism evidence="2 3">
    <name type="scientific">Hirundo rustica rustica</name>
    <dbReference type="NCBI Taxonomy" id="333673"/>
    <lineage>
        <taxon>Eukaryota</taxon>
        <taxon>Metazoa</taxon>
        <taxon>Chordata</taxon>
        <taxon>Craniata</taxon>
        <taxon>Vertebrata</taxon>
        <taxon>Euteleostomi</taxon>
        <taxon>Archelosauria</taxon>
        <taxon>Archosauria</taxon>
        <taxon>Dinosauria</taxon>
        <taxon>Saurischia</taxon>
        <taxon>Theropoda</taxon>
        <taxon>Coelurosauria</taxon>
        <taxon>Aves</taxon>
        <taxon>Neognathae</taxon>
        <taxon>Neoaves</taxon>
        <taxon>Telluraves</taxon>
        <taxon>Australaves</taxon>
        <taxon>Passeriformes</taxon>
        <taxon>Sylvioidea</taxon>
        <taxon>Hirundinidae</taxon>
        <taxon>Hirundo</taxon>
    </lineage>
</organism>
<reference evidence="2 3" key="1">
    <citation type="submission" date="2018-07" db="EMBL/GenBank/DDBJ databases">
        <title>A high quality draft genome assembly of the barn swallow (H. rustica rustica).</title>
        <authorList>
            <person name="Formenti G."/>
            <person name="Chiara M."/>
            <person name="Poveda L."/>
            <person name="Francoijs K.-J."/>
            <person name="Bonisoli-Alquati A."/>
            <person name="Canova L."/>
            <person name="Gianfranceschi L."/>
            <person name="Horner D.S."/>
            <person name="Saino N."/>
        </authorList>
    </citation>
    <scope>NUCLEOTIDE SEQUENCE [LARGE SCALE GENOMIC DNA]</scope>
    <source>
        <strain evidence="2">Chelidonia</strain>
        <tissue evidence="2">Blood</tissue>
    </source>
</reference>
<feature type="compositionally biased region" description="Basic and acidic residues" evidence="1">
    <location>
        <begin position="40"/>
        <end position="53"/>
    </location>
</feature>
<name>A0A3M0JVX0_HIRRU</name>
<dbReference type="EMBL" id="QRBI01000131">
    <property type="protein sequence ID" value="RMC02920.1"/>
    <property type="molecule type" value="Genomic_DNA"/>
</dbReference>
<accession>A0A3M0JVX0</accession>
<sequence>MWTCSGQSDQGEERGGLTDSQVSSAIRDSSVQIAFGVRGGDQDPPEHDSRQEAPVEDMSLCGSGDALPWMEIPFKRTVTPHSGCYRLNLGSID</sequence>
<feature type="region of interest" description="Disordered" evidence="1">
    <location>
        <begin position="1"/>
        <end position="23"/>
    </location>
</feature>
<gene>
    <name evidence="2" type="ORF">DUI87_20113</name>
</gene>
<evidence type="ECO:0000313" key="3">
    <source>
        <dbReference type="Proteomes" id="UP000269221"/>
    </source>
</evidence>
<feature type="region of interest" description="Disordered" evidence="1">
    <location>
        <begin position="36"/>
        <end position="59"/>
    </location>
</feature>
<keyword evidence="3" id="KW-1185">Reference proteome</keyword>
<evidence type="ECO:0000256" key="1">
    <source>
        <dbReference type="SAM" id="MobiDB-lite"/>
    </source>
</evidence>
<dbReference type="AlphaFoldDB" id="A0A3M0JVX0"/>